<dbReference type="Proteomes" id="UP000234789">
    <property type="component" value="Unassembled WGS sequence"/>
</dbReference>
<keyword evidence="4" id="KW-1185">Reference proteome</keyword>
<sequence>MPKWRKVLALTLALASAAPLGMTGYVQKASAATGSFTVLSYNIGGLPALLSSSSDPQKFTPLIGAKLGPYDLVNVQEDFNYHASLYANDNHPHRTPTSGGAGIGSGLNTLSNYPLNDLKRVTWNKRYGLFDNGSDELTPKGFTYSQIQMSAGVYIDVYNLHADANTDTLSNEARRDNLSQLATYIEAHSQGHAVLVFGDTNTRYTRSEDNLKSLFVDRLGMKDAWIEKVRGGSYPTMGADALLGVPGSTSADNEVVDKIFYRSGAALSLEANSYQVEDTYFTDENGAQLSDHYGIAANFTYSTSAAVSYSDLAGGSGGNGFNFLHSNAPATSAPLSVTLRGASRLDSIAMTYVNGTTISIGGSGGTTSTLTLDSGETIASALVYTNTYNNSVRIFYLELTTSKGRKIASGTKSGTATTFTAPAGSSIAGFFGRAADNIDKLGVIYKRL</sequence>
<organism evidence="3 4">
    <name type="scientific">Paenibacillus pasadenensis</name>
    <dbReference type="NCBI Taxonomy" id="217090"/>
    <lineage>
        <taxon>Bacteria</taxon>
        <taxon>Bacillati</taxon>
        <taxon>Bacillota</taxon>
        <taxon>Bacilli</taxon>
        <taxon>Bacillales</taxon>
        <taxon>Paenibacillaceae</taxon>
        <taxon>Paenibacillus</taxon>
    </lineage>
</organism>
<evidence type="ECO:0000313" key="4">
    <source>
        <dbReference type="Proteomes" id="UP000234789"/>
    </source>
</evidence>
<dbReference type="PANTHER" id="PTHR16320">
    <property type="entry name" value="SPHINGOMYELINASE FAMILY MEMBER"/>
    <property type="match status" value="1"/>
</dbReference>
<dbReference type="EMBL" id="NFEZ01000004">
    <property type="protein sequence ID" value="PLT45397.1"/>
    <property type="molecule type" value="Genomic_DNA"/>
</dbReference>
<dbReference type="SMART" id="SM00915">
    <property type="entry name" value="Jacalin"/>
    <property type="match status" value="1"/>
</dbReference>
<gene>
    <name evidence="3" type="ORF">B8V81_3828</name>
</gene>
<evidence type="ECO:0000259" key="2">
    <source>
        <dbReference type="PROSITE" id="PS51752"/>
    </source>
</evidence>
<reference evidence="3 4" key="1">
    <citation type="submission" date="2017-05" db="EMBL/GenBank/DDBJ databases">
        <title>Functional genome analysis of Paenibacillus pasadenensis strain R16: insights on endophytic life style and antifungal activity.</title>
        <authorList>
            <person name="Passera A."/>
            <person name="Marcolungo L."/>
            <person name="Casati P."/>
            <person name="Brasca M."/>
            <person name="Quaglino F."/>
            <person name="Delledonne M."/>
        </authorList>
    </citation>
    <scope>NUCLEOTIDE SEQUENCE [LARGE SCALE GENOMIC DNA]</scope>
    <source>
        <strain evidence="3 4">R16</strain>
    </source>
</reference>
<evidence type="ECO:0000256" key="1">
    <source>
        <dbReference type="SAM" id="SignalP"/>
    </source>
</evidence>
<feature type="signal peptide" evidence="1">
    <location>
        <begin position="1"/>
        <end position="31"/>
    </location>
</feature>
<name>A0A2N5N4X6_9BACL</name>
<dbReference type="GO" id="GO:0046856">
    <property type="term" value="P:phosphatidylinositol dephosphorylation"/>
    <property type="evidence" value="ECO:0007669"/>
    <property type="project" value="InterPro"/>
</dbReference>
<protein>
    <submittedName>
        <fullName evidence="3">Putative EXPORTED PROTEIN</fullName>
    </submittedName>
</protein>
<feature type="chain" id="PRO_5014807913" evidence="1">
    <location>
        <begin position="32"/>
        <end position="448"/>
    </location>
</feature>
<dbReference type="AlphaFoldDB" id="A0A2N5N4X6"/>
<dbReference type="InterPro" id="IPR000300">
    <property type="entry name" value="IPPc"/>
</dbReference>
<keyword evidence="1" id="KW-0732">Signal</keyword>
<dbReference type="InterPro" id="IPR038772">
    <property type="entry name" value="Sph/SMPD2-like"/>
</dbReference>
<dbReference type="InterPro" id="IPR036691">
    <property type="entry name" value="Endo/exonu/phosph_ase_sf"/>
</dbReference>
<dbReference type="GO" id="GO:0004767">
    <property type="term" value="F:sphingomyelin phosphodiesterase activity"/>
    <property type="evidence" value="ECO:0007669"/>
    <property type="project" value="InterPro"/>
</dbReference>
<dbReference type="RefSeq" id="WP_101808947.1">
    <property type="nucleotide sequence ID" value="NZ_NFEZ01000004.1"/>
</dbReference>
<dbReference type="InterPro" id="IPR001229">
    <property type="entry name" value="Jacalin-like_lectin_dom"/>
</dbReference>
<dbReference type="PANTHER" id="PTHR16320:SF1">
    <property type="entry name" value="SPHINGOMYELINASE DDB_G0288017"/>
    <property type="match status" value="1"/>
</dbReference>
<proteinExistence type="predicted"/>
<dbReference type="Gene3D" id="2.100.10.30">
    <property type="entry name" value="Jacalin-like lectin domain"/>
    <property type="match status" value="1"/>
</dbReference>
<dbReference type="Pfam" id="PF01419">
    <property type="entry name" value="Jacalin"/>
    <property type="match status" value="1"/>
</dbReference>
<evidence type="ECO:0000313" key="3">
    <source>
        <dbReference type="EMBL" id="PLT45397.1"/>
    </source>
</evidence>
<feature type="domain" description="Jacalin-type lectin" evidence="2">
    <location>
        <begin position="307"/>
        <end position="447"/>
    </location>
</feature>
<dbReference type="Pfam" id="PF22669">
    <property type="entry name" value="Exo_endo_phos2"/>
    <property type="match status" value="1"/>
</dbReference>
<comment type="caution">
    <text evidence="3">The sequence shown here is derived from an EMBL/GenBank/DDBJ whole genome shotgun (WGS) entry which is preliminary data.</text>
</comment>
<dbReference type="GO" id="GO:0005737">
    <property type="term" value="C:cytoplasm"/>
    <property type="evidence" value="ECO:0007669"/>
    <property type="project" value="TreeGrafter"/>
</dbReference>
<dbReference type="SUPFAM" id="SSF51101">
    <property type="entry name" value="Mannose-binding lectins"/>
    <property type="match status" value="1"/>
</dbReference>
<dbReference type="GO" id="GO:0016791">
    <property type="term" value="F:phosphatase activity"/>
    <property type="evidence" value="ECO:0007669"/>
    <property type="project" value="InterPro"/>
</dbReference>
<dbReference type="Gene3D" id="3.60.10.10">
    <property type="entry name" value="Endonuclease/exonuclease/phosphatase"/>
    <property type="match status" value="1"/>
</dbReference>
<accession>A0A2N5N4X6</accession>
<dbReference type="PROSITE" id="PS51752">
    <property type="entry name" value="JACALIN_LECTIN"/>
    <property type="match status" value="1"/>
</dbReference>
<dbReference type="InterPro" id="IPR036404">
    <property type="entry name" value="Jacalin-like_lectin_dom_sf"/>
</dbReference>
<dbReference type="SUPFAM" id="SSF56219">
    <property type="entry name" value="DNase I-like"/>
    <property type="match status" value="1"/>
</dbReference>